<evidence type="ECO:0000256" key="1">
    <source>
        <dbReference type="SAM" id="MobiDB-lite"/>
    </source>
</evidence>
<feature type="region of interest" description="Disordered" evidence="1">
    <location>
        <begin position="1"/>
        <end position="30"/>
    </location>
</feature>
<evidence type="ECO:0000256" key="2">
    <source>
        <dbReference type="SAM" id="Phobius"/>
    </source>
</evidence>
<sequence>MLDSQKYTETLRRAVSSIEDTESDSREKSYDKIRKANERFLDKHRDLFAPEAVVQLTAALEEMIAAHRREAEPLADKAIPNSTHLSNGPLGDAGPEASAAWRRFLVGMFLGIGIGVVGTLSVFLLSEGETLALQLANKKNLPQVEIAVGFLDRIREEVTSRQRDDADGLSAVAGAKMIGLKSVMPELAREMPKTLPKSSAVVLRADATGYKILFNWPLCATVQYARPDLVDPVRARDVLGCSHFGIWNEAGAKW</sequence>
<dbReference type="AlphaFoldDB" id="A0AAU8CZ42"/>
<accession>A0AAU8CZ42</accession>
<reference evidence="3" key="1">
    <citation type="submission" date="2024-06" db="EMBL/GenBank/DDBJ databases">
        <title>Mesorhizobium karijinii sp. nov., a symbiont of the iconic Swainsona formosa from arid Australia.</title>
        <authorList>
            <person name="Hill Y.J."/>
            <person name="Watkin E.L.J."/>
            <person name="O'Hara G.W."/>
            <person name="Terpolilli J."/>
            <person name="Tye M.L."/>
            <person name="Kohlmeier M.G."/>
        </authorList>
    </citation>
    <scope>NUCLEOTIDE SEQUENCE</scope>
    <source>
        <strain evidence="3">WSM2240</strain>
        <plasmid evidence="3">pMk2240A</plasmid>
    </source>
</reference>
<evidence type="ECO:0000313" key="3">
    <source>
        <dbReference type="EMBL" id="XCG52144.1"/>
    </source>
</evidence>
<keyword evidence="2" id="KW-0472">Membrane</keyword>
<proteinExistence type="predicted"/>
<name>A0AAU8CZ42_9HYPH</name>
<dbReference type="RefSeq" id="WP_353646352.1">
    <property type="nucleotide sequence ID" value="NZ_CP159256.1"/>
</dbReference>
<geneLocation type="plasmid" evidence="3">
    <name>pMk2240A</name>
</geneLocation>
<gene>
    <name evidence="3" type="ORF">ABVK50_32105</name>
</gene>
<organism evidence="3">
    <name type="scientific">Mesorhizobium sp. WSM2240</name>
    <dbReference type="NCBI Taxonomy" id="3228851"/>
    <lineage>
        <taxon>Bacteria</taxon>
        <taxon>Pseudomonadati</taxon>
        <taxon>Pseudomonadota</taxon>
        <taxon>Alphaproteobacteria</taxon>
        <taxon>Hyphomicrobiales</taxon>
        <taxon>Phyllobacteriaceae</taxon>
        <taxon>Mesorhizobium</taxon>
    </lineage>
</organism>
<keyword evidence="2" id="KW-0812">Transmembrane</keyword>
<protein>
    <submittedName>
        <fullName evidence="3">Uncharacterized protein</fullName>
    </submittedName>
</protein>
<dbReference type="EMBL" id="CP159256">
    <property type="protein sequence ID" value="XCG52144.1"/>
    <property type="molecule type" value="Genomic_DNA"/>
</dbReference>
<keyword evidence="3" id="KW-0614">Plasmid</keyword>
<feature type="transmembrane region" description="Helical" evidence="2">
    <location>
        <begin position="104"/>
        <end position="125"/>
    </location>
</feature>
<keyword evidence="2" id="KW-1133">Transmembrane helix</keyword>